<reference evidence="5 6" key="1">
    <citation type="submission" date="2020-01" db="EMBL/GenBank/DDBJ databases">
        <authorList>
            <person name="Kim M."/>
        </authorList>
    </citation>
    <scope>NUCLEOTIDE SEQUENCE [LARGE SCALE GENOMIC DNA]</scope>
    <source>
        <strain evidence="5 6">BT10</strain>
    </source>
</reference>
<evidence type="ECO:0000256" key="2">
    <source>
        <dbReference type="ARBA" id="ARBA00023125"/>
    </source>
</evidence>
<evidence type="ECO:0000256" key="1">
    <source>
        <dbReference type="ARBA" id="ARBA00023015"/>
    </source>
</evidence>
<dbReference type="PANTHER" id="PTHR42756">
    <property type="entry name" value="TRANSCRIPTIONAL REGULATOR, MARR"/>
    <property type="match status" value="1"/>
</dbReference>
<dbReference type="InterPro" id="IPR000835">
    <property type="entry name" value="HTH_MarR-typ"/>
</dbReference>
<accession>A0A6P1NYS2</accession>
<protein>
    <submittedName>
        <fullName evidence="5">MarR family transcriptional regulator</fullName>
    </submittedName>
</protein>
<keyword evidence="1" id="KW-0805">Transcription regulation</keyword>
<dbReference type="EMBL" id="CP047897">
    <property type="protein sequence ID" value="QHL86961.1"/>
    <property type="molecule type" value="Genomic_DNA"/>
</dbReference>
<dbReference type="SMART" id="SM00347">
    <property type="entry name" value="HTH_MARR"/>
    <property type="match status" value="1"/>
</dbReference>
<evidence type="ECO:0000313" key="6">
    <source>
        <dbReference type="Proteomes" id="UP000464214"/>
    </source>
</evidence>
<dbReference type="InterPro" id="IPR036388">
    <property type="entry name" value="WH-like_DNA-bd_sf"/>
</dbReference>
<dbReference type="PRINTS" id="PR00598">
    <property type="entry name" value="HTHMARR"/>
</dbReference>
<evidence type="ECO:0000256" key="3">
    <source>
        <dbReference type="ARBA" id="ARBA00023163"/>
    </source>
</evidence>
<dbReference type="RefSeq" id="WP_160689876.1">
    <property type="nucleotide sequence ID" value="NZ_CP047897.1"/>
</dbReference>
<name>A0A6P1NYS2_9BACT</name>
<dbReference type="SUPFAM" id="SSF46785">
    <property type="entry name" value="Winged helix' DNA-binding domain"/>
    <property type="match status" value="1"/>
</dbReference>
<sequence>MQPSDRENAIKFLRQMSIVTQTLKGFMRQKFKAHNINITFEMLQVLRFLWEKESGNQQEIADAIIKDKASLTYLIDNLVGRNLVQRTEDSQDRRNKLITLTPAGKDLSAMIQPWLEEMYQMVALSGTSEELQSSLDVFKNIQENVKQQIA</sequence>
<dbReference type="KEGG" id="nib:GU926_05725"/>
<keyword evidence="2" id="KW-0238">DNA-binding</keyword>
<dbReference type="PROSITE" id="PS50995">
    <property type="entry name" value="HTH_MARR_2"/>
    <property type="match status" value="1"/>
</dbReference>
<keyword evidence="6" id="KW-1185">Reference proteome</keyword>
<dbReference type="Proteomes" id="UP000464214">
    <property type="component" value="Chromosome"/>
</dbReference>
<dbReference type="PANTHER" id="PTHR42756:SF1">
    <property type="entry name" value="TRANSCRIPTIONAL REPRESSOR OF EMRAB OPERON"/>
    <property type="match status" value="1"/>
</dbReference>
<dbReference type="Pfam" id="PF01047">
    <property type="entry name" value="MarR"/>
    <property type="match status" value="1"/>
</dbReference>
<dbReference type="InterPro" id="IPR036390">
    <property type="entry name" value="WH_DNA-bd_sf"/>
</dbReference>
<keyword evidence="3" id="KW-0804">Transcription</keyword>
<dbReference type="GO" id="GO:0003677">
    <property type="term" value="F:DNA binding"/>
    <property type="evidence" value="ECO:0007669"/>
    <property type="project" value="UniProtKB-KW"/>
</dbReference>
<organism evidence="5 6">
    <name type="scientific">Nibribacter ruber</name>
    <dbReference type="NCBI Taxonomy" id="2698458"/>
    <lineage>
        <taxon>Bacteria</taxon>
        <taxon>Pseudomonadati</taxon>
        <taxon>Bacteroidota</taxon>
        <taxon>Cytophagia</taxon>
        <taxon>Cytophagales</taxon>
        <taxon>Hymenobacteraceae</taxon>
        <taxon>Nibribacter</taxon>
    </lineage>
</organism>
<evidence type="ECO:0000313" key="5">
    <source>
        <dbReference type="EMBL" id="QHL86961.1"/>
    </source>
</evidence>
<feature type="domain" description="HTH marR-type" evidence="4">
    <location>
        <begin position="9"/>
        <end position="147"/>
    </location>
</feature>
<proteinExistence type="predicted"/>
<dbReference type="GO" id="GO:0003700">
    <property type="term" value="F:DNA-binding transcription factor activity"/>
    <property type="evidence" value="ECO:0007669"/>
    <property type="project" value="InterPro"/>
</dbReference>
<gene>
    <name evidence="5" type="ORF">GU926_05725</name>
</gene>
<dbReference type="Gene3D" id="1.10.10.10">
    <property type="entry name" value="Winged helix-like DNA-binding domain superfamily/Winged helix DNA-binding domain"/>
    <property type="match status" value="1"/>
</dbReference>
<dbReference type="AlphaFoldDB" id="A0A6P1NYS2"/>
<evidence type="ECO:0000259" key="4">
    <source>
        <dbReference type="PROSITE" id="PS50995"/>
    </source>
</evidence>